<keyword evidence="8" id="KW-0949">S-adenosyl-L-methionine</keyword>
<evidence type="ECO:0000256" key="11">
    <source>
        <dbReference type="ARBA" id="ARBA00031350"/>
    </source>
</evidence>
<proteinExistence type="inferred from homology"/>
<accession>A0ABW2VJT5</accession>
<comment type="caution">
    <text evidence="12">The sequence shown here is derived from an EMBL/GenBank/DDBJ whole genome shotgun (WGS) entry which is preliminary data.</text>
</comment>
<organism evidence="12 13">
    <name type="scientific">Streptomyces lutosisoli</name>
    <dbReference type="NCBI Taxonomy" id="2665721"/>
    <lineage>
        <taxon>Bacteria</taxon>
        <taxon>Bacillati</taxon>
        <taxon>Actinomycetota</taxon>
        <taxon>Actinomycetes</taxon>
        <taxon>Kitasatosporales</taxon>
        <taxon>Streptomycetaceae</taxon>
        <taxon>Streptomyces</taxon>
    </lineage>
</organism>
<evidence type="ECO:0000256" key="7">
    <source>
        <dbReference type="ARBA" id="ARBA00022679"/>
    </source>
</evidence>
<protein>
    <recommendedName>
        <fullName evidence="4">Protein-L-isoaspartate O-methyltransferase</fullName>
        <ecNumber evidence="3">2.1.1.77</ecNumber>
    </recommendedName>
    <alternativeName>
        <fullName evidence="11">L-isoaspartyl protein carboxyl methyltransferase</fullName>
    </alternativeName>
    <alternativeName>
        <fullName evidence="9">Protein L-isoaspartyl methyltransferase</fullName>
    </alternativeName>
    <alternativeName>
        <fullName evidence="10">Protein-beta-aspartate methyltransferase</fullName>
    </alternativeName>
</protein>
<evidence type="ECO:0000256" key="4">
    <source>
        <dbReference type="ARBA" id="ARBA00013346"/>
    </source>
</evidence>
<gene>
    <name evidence="12" type="ORF">ACFQZP_21060</name>
</gene>
<comment type="similarity">
    <text evidence="2">Belongs to the methyltransferase superfamily. L-isoaspartyl/D-aspartyl protein methyltransferase family.</text>
</comment>
<dbReference type="Pfam" id="PF01135">
    <property type="entry name" value="PCMT"/>
    <property type="match status" value="1"/>
</dbReference>
<dbReference type="PANTHER" id="PTHR11579:SF0">
    <property type="entry name" value="PROTEIN-L-ISOASPARTATE(D-ASPARTATE) O-METHYLTRANSFERASE"/>
    <property type="match status" value="1"/>
</dbReference>
<dbReference type="InterPro" id="IPR029063">
    <property type="entry name" value="SAM-dependent_MTases_sf"/>
</dbReference>
<keyword evidence="13" id="KW-1185">Reference proteome</keyword>
<dbReference type="PANTHER" id="PTHR11579">
    <property type="entry name" value="PROTEIN-L-ISOASPARTATE O-METHYLTRANSFERASE"/>
    <property type="match status" value="1"/>
</dbReference>
<name>A0ABW2VJT5_9ACTN</name>
<evidence type="ECO:0000256" key="2">
    <source>
        <dbReference type="ARBA" id="ARBA00005369"/>
    </source>
</evidence>
<evidence type="ECO:0000256" key="1">
    <source>
        <dbReference type="ARBA" id="ARBA00004496"/>
    </source>
</evidence>
<keyword evidence="7" id="KW-0808">Transferase</keyword>
<evidence type="ECO:0000256" key="10">
    <source>
        <dbReference type="ARBA" id="ARBA00031323"/>
    </source>
</evidence>
<dbReference type="EC" id="2.1.1.77" evidence="3"/>
<dbReference type="SUPFAM" id="SSF53335">
    <property type="entry name" value="S-adenosyl-L-methionine-dependent methyltransferases"/>
    <property type="match status" value="1"/>
</dbReference>
<sequence length="363" mass="38976">MTGLDTRVSAALRQRFAAELAPRFDRGWADAFAAVPRHLFVPRFYTQADDRSWRAVNCGDPGYLETIYSNQALTTQLDEQGIPTSSSSEPALMLEMLDALDAQEGDTVFELGTGTGYNAALLSHRLGDDNVTSLDVDPFLVETAAHRLETAGYRPFTTTGDGARGWSQRAPYSRIIATAALRALPAAFLDQAAPGAVIVAPIGYGVLRATVTDPGHATGWFLPTPAHFMPRRAPTTAPAFDAARSVKPTDTKVAPGNVLDHLRFPLSIALPGHSSCSWRDDDGALTAVGLWTEDGSTATAHVSGAVRQVGPRRLWDVVEDLAAIFHAVPRRNEFRVTITPSRQTVWYNAPGGPAWELLGGGAS</sequence>
<reference evidence="13" key="1">
    <citation type="journal article" date="2019" name="Int. J. Syst. Evol. Microbiol.">
        <title>The Global Catalogue of Microorganisms (GCM) 10K type strain sequencing project: providing services to taxonomists for standard genome sequencing and annotation.</title>
        <authorList>
            <consortium name="The Broad Institute Genomics Platform"/>
            <consortium name="The Broad Institute Genome Sequencing Center for Infectious Disease"/>
            <person name="Wu L."/>
            <person name="Ma J."/>
        </authorList>
    </citation>
    <scope>NUCLEOTIDE SEQUENCE [LARGE SCALE GENOMIC DNA]</scope>
    <source>
        <strain evidence="13">CGMCC 4.7198</strain>
    </source>
</reference>
<dbReference type="Gene3D" id="3.40.50.150">
    <property type="entry name" value="Vaccinia Virus protein VP39"/>
    <property type="match status" value="1"/>
</dbReference>
<dbReference type="CDD" id="cd02440">
    <property type="entry name" value="AdoMet_MTases"/>
    <property type="match status" value="1"/>
</dbReference>
<evidence type="ECO:0000256" key="5">
    <source>
        <dbReference type="ARBA" id="ARBA00022490"/>
    </source>
</evidence>
<evidence type="ECO:0000256" key="3">
    <source>
        <dbReference type="ARBA" id="ARBA00011890"/>
    </source>
</evidence>
<dbReference type="RefSeq" id="WP_381301039.1">
    <property type="nucleotide sequence ID" value="NZ_JBHTEC010000001.1"/>
</dbReference>
<dbReference type="EMBL" id="JBHTEC010000001">
    <property type="protein sequence ID" value="MFD0284124.1"/>
    <property type="molecule type" value="Genomic_DNA"/>
</dbReference>
<dbReference type="Proteomes" id="UP001596957">
    <property type="component" value="Unassembled WGS sequence"/>
</dbReference>
<evidence type="ECO:0000256" key="6">
    <source>
        <dbReference type="ARBA" id="ARBA00022603"/>
    </source>
</evidence>
<keyword evidence="5" id="KW-0963">Cytoplasm</keyword>
<evidence type="ECO:0000313" key="13">
    <source>
        <dbReference type="Proteomes" id="UP001596957"/>
    </source>
</evidence>
<evidence type="ECO:0000256" key="9">
    <source>
        <dbReference type="ARBA" id="ARBA00030757"/>
    </source>
</evidence>
<comment type="subcellular location">
    <subcellularLocation>
        <location evidence="1">Cytoplasm</location>
    </subcellularLocation>
</comment>
<evidence type="ECO:0000256" key="8">
    <source>
        <dbReference type="ARBA" id="ARBA00022691"/>
    </source>
</evidence>
<dbReference type="PROSITE" id="PS01279">
    <property type="entry name" value="PCMT"/>
    <property type="match status" value="1"/>
</dbReference>
<evidence type="ECO:0000313" key="12">
    <source>
        <dbReference type="EMBL" id="MFD0284124.1"/>
    </source>
</evidence>
<keyword evidence="6" id="KW-0489">Methyltransferase</keyword>
<dbReference type="InterPro" id="IPR000682">
    <property type="entry name" value="PCMT"/>
</dbReference>